<dbReference type="GeneID" id="12417352"/>
<keyword evidence="1" id="KW-0812">Transmembrane</keyword>
<dbReference type="InterPro" id="IPR008972">
    <property type="entry name" value="Cupredoxin"/>
</dbReference>
<feature type="transmembrane region" description="Helical" evidence="1">
    <location>
        <begin position="6"/>
        <end position="28"/>
    </location>
</feature>
<dbReference type="EMBL" id="CP002425">
    <property type="protein sequence ID" value="ADX84545.1"/>
    <property type="molecule type" value="Genomic_DNA"/>
</dbReference>
<dbReference type="eggNOG" id="arCOG01236">
    <property type="taxonomic scope" value="Archaea"/>
</dbReference>
<keyword evidence="1" id="KW-0472">Membrane</keyword>
<dbReference type="Proteomes" id="UP000002664">
    <property type="component" value="Chromosome"/>
</dbReference>
<sequence length="199" mass="21576">MSGKQLIVTLFFLALGVVIGFGSSLLFLPRNTASVSTTQGQQVIYIAVIPDYGGNGWDAFVPLKYLGYPITAHENIVGINNTIVVKAGVPVKFVIINLDTMVTMNFSGNVAVPFILYNDTENGQITLTFNKGQYIQNLPIGHTFTIPKLDINIPLPPDTVVSFNYTFTNPGTYGYLCITPCGPGMGQLGYMIGYIIVQP</sequence>
<dbReference type="STRING" id="930945.SiRe_0456"/>
<evidence type="ECO:0000256" key="1">
    <source>
        <dbReference type="SAM" id="Phobius"/>
    </source>
</evidence>
<keyword evidence="3" id="KW-1185">Reference proteome</keyword>
<gene>
    <name evidence="2" type="ordered locus">SiRe_0456</name>
</gene>
<dbReference type="AlphaFoldDB" id="F0NGX7"/>
<organism evidence="2 3">
    <name type="scientific">Saccharolobus islandicus (strain REY15A)</name>
    <name type="common">Sulfolobus islandicus</name>
    <dbReference type="NCBI Taxonomy" id="930945"/>
    <lineage>
        <taxon>Archaea</taxon>
        <taxon>Thermoproteota</taxon>
        <taxon>Thermoprotei</taxon>
        <taxon>Sulfolobales</taxon>
        <taxon>Sulfolobaceae</taxon>
        <taxon>Saccharolobus</taxon>
    </lineage>
</organism>
<proteinExistence type="predicted"/>
<accession>F0NGX7</accession>
<reference evidence="2 3" key="1">
    <citation type="journal article" date="2011" name="J. Bacteriol.">
        <title>Genome analyses of icelandic strains of Sulfolobus islandicus, model organisms for genetic and virus-host interaction studies.</title>
        <authorList>
            <person name="Guo L."/>
            <person name="Brugger K."/>
            <person name="Liu C."/>
            <person name="Shah S.A."/>
            <person name="Zheng H."/>
            <person name="Zhu Y."/>
            <person name="Wang S."/>
            <person name="Lillestol R.K."/>
            <person name="Chen L."/>
            <person name="Frank J."/>
            <person name="Prangishvili D."/>
            <person name="Paulin L."/>
            <person name="She Q."/>
            <person name="Huang L."/>
            <person name="Garrett R.A."/>
        </authorList>
    </citation>
    <scope>NUCLEOTIDE SEQUENCE [LARGE SCALE GENOMIC DNA]</scope>
    <source>
        <strain evidence="2 3">REY15A</strain>
    </source>
</reference>
<name>F0NGX7_SACI5</name>
<dbReference type="HOGENOM" id="CLU_1369586_0_0_2"/>
<dbReference type="SUPFAM" id="SSF49503">
    <property type="entry name" value="Cupredoxins"/>
    <property type="match status" value="1"/>
</dbReference>
<protein>
    <recommendedName>
        <fullName evidence="4">Cytochrome oxidase subunit II copper A binding domain-containing protein</fullName>
    </recommendedName>
</protein>
<dbReference type="RefSeq" id="WP_014513569.1">
    <property type="nucleotide sequence ID" value="NC_017276.1"/>
</dbReference>
<evidence type="ECO:0008006" key="4">
    <source>
        <dbReference type="Google" id="ProtNLM"/>
    </source>
</evidence>
<dbReference type="KEGG" id="sir:SiRe_0456"/>
<keyword evidence="1" id="KW-1133">Transmembrane helix</keyword>
<dbReference type="Gene3D" id="2.60.40.420">
    <property type="entry name" value="Cupredoxins - blue copper proteins"/>
    <property type="match status" value="1"/>
</dbReference>
<evidence type="ECO:0000313" key="3">
    <source>
        <dbReference type="Proteomes" id="UP000002664"/>
    </source>
</evidence>
<evidence type="ECO:0000313" key="2">
    <source>
        <dbReference type="EMBL" id="ADX84545.1"/>
    </source>
</evidence>